<dbReference type="Gene3D" id="1.25.40.10">
    <property type="entry name" value="Tetratricopeptide repeat domain"/>
    <property type="match status" value="1"/>
</dbReference>
<proteinExistence type="predicted"/>
<comment type="caution">
    <text evidence="1">The sequence shown here is derived from an EMBL/GenBank/DDBJ whole genome shotgun (WGS) entry which is preliminary data.</text>
</comment>
<evidence type="ECO:0000313" key="2">
    <source>
        <dbReference type="Proteomes" id="UP000638560"/>
    </source>
</evidence>
<sequence>MTIAGRTAIIQFVDELKVLRRRAGEPSLNRVVFLTANLPHPLPRSTISDKLNVRSLPDWEFVASFVNACAAHADRAGAPLPAEAVDLSEWSTRHVRMLRAVEGALAADRLAARARTEIDRHAPGPVVPRQLPAAPQQFAGRTAELAALDRTALAAVAPGGTGVVSAISGTAGIGKTMLALHWARRAAGRFPDGHLHVNLCGYGPGAPLTPAEAMRGFLAAFAVPPSEIPTTLDGQIGLYRSLLAGKRMLVVLDNARNAEQVRPLLPSSAGCLALVTSRDRLASLIAVEGAHPLRLDLLTPAESRSMLADRVGPDRVRAEPEAVDRIIAACTGLPLVLAIVAARAATHPGFPLADLAGELTGARGLDAFAGGDQAVDARRVFSWSFRGLDPPAARLFRLLAKHPGPDIGTAAAASLAEVSAREARRLLRDLTDAHLLAEHRPGRFVCDDLLRVYAAELTEELDSAEDQRAATHRMLDHYLRTADRAARLVDPYRAVLEPPEPSAGASPEEVADTVQALTWFNAEHRVLLAVVAQEDAGFDLYTHRLARTLSTYLYQAGKWPDWVLVEEAALRAAQRSGDRREQAVAHRGLARVHLRLDRGETALAHLRLALDRYAELGDRIGQAHTQLSLAEVFDQSGQHQMVLRHSRLALDGYRAADHPAGQARALNSIGWSLSQLGQHQEAVGYCREALDLHLGLSDRNGAAYNQPEEGVTLGHLGDVLADAGDLDAARDTWRRAAELLDRAGRAGQLATVQVKQDRVDPVEQDRVDPRLSVELV</sequence>
<dbReference type="PANTHER" id="PTHR47691">
    <property type="entry name" value="REGULATOR-RELATED"/>
    <property type="match status" value="1"/>
</dbReference>
<evidence type="ECO:0000313" key="1">
    <source>
        <dbReference type="EMBL" id="MBF9128853.1"/>
    </source>
</evidence>
<dbReference type="Pfam" id="PF13374">
    <property type="entry name" value="TPR_10"/>
    <property type="match status" value="1"/>
</dbReference>
<dbReference type="PRINTS" id="PR00364">
    <property type="entry name" value="DISEASERSIST"/>
</dbReference>
<reference evidence="1 2" key="1">
    <citation type="submission" date="2020-11" db="EMBL/GenBank/DDBJ databases">
        <title>A novel isolate from a Black sea contaminated sediment with potential to produce alkanes: Plantactinospora alkalitolerans sp. nov.</title>
        <authorList>
            <person name="Carro L."/>
            <person name="Veyisoglu A."/>
            <person name="Guven K."/>
            <person name="Schumann P."/>
            <person name="Klenk H.-P."/>
            <person name="Sahin N."/>
        </authorList>
    </citation>
    <scope>NUCLEOTIDE SEQUENCE [LARGE SCALE GENOMIC DNA]</scope>
    <source>
        <strain evidence="1 2">S1510</strain>
    </source>
</reference>
<dbReference type="SUPFAM" id="SSF48452">
    <property type="entry name" value="TPR-like"/>
    <property type="match status" value="1"/>
</dbReference>
<dbReference type="InterPro" id="IPR011990">
    <property type="entry name" value="TPR-like_helical_dom_sf"/>
</dbReference>
<protein>
    <submittedName>
        <fullName evidence="1">Tetratricopeptide repeat protein</fullName>
    </submittedName>
</protein>
<gene>
    <name evidence="1" type="ORF">I0C86_07620</name>
</gene>
<dbReference type="InterPro" id="IPR027417">
    <property type="entry name" value="P-loop_NTPase"/>
</dbReference>
<dbReference type="InterPro" id="IPR019734">
    <property type="entry name" value="TPR_rpt"/>
</dbReference>
<dbReference type="Pfam" id="PF13424">
    <property type="entry name" value="TPR_12"/>
    <property type="match status" value="1"/>
</dbReference>
<name>A0ABS0GRM5_9ACTN</name>
<dbReference type="SMART" id="SM00028">
    <property type="entry name" value="TPR"/>
    <property type="match status" value="3"/>
</dbReference>
<keyword evidence="2" id="KW-1185">Reference proteome</keyword>
<dbReference type="RefSeq" id="WP_196200502.1">
    <property type="nucleotide sequence ID" value="NZ_JADPUN010000093.1"/>
</dbReference>
<organism evidence="1 2">
    <name type="scientific">Plantactinospora alkalitolerans</name>
    <dbReference type="NCBI Taxonomy" id="2789879"/>
    <lineage>
        <taxon>Bacteria</taxon>
        <taxon>Bacillati</taxon>
        <taxon>Actinomycetota</taxon>
        <taxon>Actinomycetes</taxon>
        <taxon>Micromonosporales</taxon>
        <taxon>Micromonosporaceae</taxon>
        <taxon>Plantactinospora</taxon>
    </lineage>
</organism>
<dbReference type="Proteomes" id="UP000638560">
    <property type="component" value="Unassembled WGS sequence"/>
</dbReference>
<dbReference type="PANTHER" id="PTHR47691:SF3">
    <property type="entry name" value="HTH-TYPE TRANSCRIPTIONAL REGULATOR RV0890C-RELATED"/>
    <property type="match status" value="1"/>
</dbReference>
<dbReference type="SUPFAM" id="SSF52540">
    <property type="entry name" value="P-loop containing nucleoside triphosphate hydrolases"/>
    <property type="match status" value="1"/>
</dbReference>
<accession>A0ABS0GRM5</accession>
<dbReference type="EMBL" id="JADPUN010000093">
    <property type="protein sequence ID" value="MBF9128853.1"/>
    <property type="molecule type" value="Genomic_DNA"/>
</dbReference>
<dbReference type="Gene3D" id="3.40.50.300">
    <property type="entry name" value="P-loop containing nucleotide triphosphate hydrolases"/>
    <property type="match status" value="1"/>
</dbReference>